<feature type="domain" description="O-antigen ligase-related" evidence="6">
    <location>
        <begin position="190"/>
        <end position="332"/>
    </location>
</feature>
<gene>
    <name evidence="7" type="ORF">MNODULE_15360</name>
</gene>
<keyword evidence="8" id="KW-1185">Reference proteome</keyword>
<feature type="transmembrane region" description="Helical" evidence="5">
    <location>
        <begin position="359"/>
        <end position="382"/>
    </location>
</feature>
<feature type="transmembrane region" description="Helical" evidence="5">
    <location>
        <begin position="115"/>
        <end position="134"/>
    </location>
</feature>
<comment type="caution">
    <text evidence="7">The sequence shown here is derived from an EMBL/GenBank/DDBJ whole genome shotgun (WGS) entry which is preliminary data.</text>
</comment>
<dbReference type="GO" id="GO:0016874">
    <property type="term" value="F:ligase activity"/>
    <property type="evidence" value="ECO:0007669"/>
    <property type="project" value="UniProtKB-KW"/>
</dbReference>
<feature type="transmembrane region" description="Helical" evidence="5">
    <location>
        <begin position="29"/>
        <end position="46"/>
    </location>
</feature>
<feature type="transmembrane region" description="Helical" evidence="5">
    <location>
        <begin position="225"/>
        <end position="242"/>
    </location>
</feature>
<sequence length="429" mass="48758">MLFRLVLLYIVIFYSQIGGRVPILGKIRIEFLVGSLALCLILMRKLDRSRKAESGNQFNYAIIFFFISMLITIPISYWPGKSIETLIRVLKYFSIYIMIVSTVDTEEKLKQFVWTYLMMVFLIVGEPFLGVITGNATFGSHRGYDRLMGATGLWAHPNSLGGFASANLPFLYFLYKAENSKLKRWLILAIAVSSIGSIIFTGSRTAYVGVLGVVGAIWIVNPHKIRNIVLALFFLVVIWFVMPDDYRNQFLSLKSMDEVILSKDEAVDGSMMERWEIVRDAWMIFLDHPFLGVGVDAFPTVRGARFNRWQDTHNLYLQVLTNLGIIGGIAFFNLMVSIFKNLTRTKRHLETLGGRENIWLSQLAQAVTIFVLGRLIVGMFGMDLYENYWWFAGGLSVVMRRVASARALSESQHDVHSRPLAIASPKETL</sequence>
<evidence type="ECO:0000256" key="2">
    <source>
        <dbReference type="ARBA" id="ARBA00022692"/>
    </source>
</evidence>
<dbReference type="RefSeq" id="WP_168061509.1">
    <property type="nucleotide sequence ID" value="NZ_VTOW01000003.1"/>
</dbReference>
<feature type="transmembrane region" description="Helical" evidence="5">
    <location>
        <begin position="186"/>
        <end position="219"/>
    </location>
</feature>
<keyword evidence="4 5" id="KW-0472">Membrane</keyword>
<reference evidence="7 8" key="1">
    <citation type="journal article" date="2020" name="Nature">
        <title>Bacterial chemolithoautotrophy via manganese oxidation.</title>
        <authorList>
            <person name="Yu H."/>
            <person name="Leadbetter J.R."/>
        </authorList>
    </citation>
    <scope>NUCLEOTIDE SEQUENCE [LARGE SCALE GENOMIC DNA]</scope>
    <source>
        <strain evidence="7 8">Mn-1</strain>
    </source>
</reference>
<keyword evidence="3 5" id="KW-1133">Transmembrane helix</keyword>
<evidence type="ECO:0000256" key="4">
    <source>
        <dbReference type="ARBA" id="ARBA00023136"/>
    </source>
</evidence>
<feature type="transmembrane region" description="Helical" evidence="5">
    <location>
        <begin position="319"/>
        <end position="339"/>
    </location>
</feature>
<dbReference type="InterPro" id="IPR051533">
    <property type="entry name" value="WaaL-like"/>
</dbReference>
<proteinExistence type="predicted"/>
<evidence type="ECO:0000256" key="5">
    <source>
        <dbReference type="SAM" id="Phobius"/>
    </source>
</evidence>
<keyword evidence="7" id="KW-0436">Ligase</keyword>
<feature type="transmembrane region" description="Helical" evidence="5">
    <location>
        <begin position="85"/>
        <end position="103"/>
    </location>
</feature>
<evidence type="ECO:0000313" key="7">
    <source>
        <dbReference type="EMBL" id="NKE72126.1"/>
    </source>
</evidence>
<dbReference type="AlphaFoldDB" id="A0A7X6IC31"/>
<protein>
    <submittedName>
        <fullName evidence="7">O-antigen ligase family protein</fullName>
    </submittedName>
</protein>
<dbReference type="PANTHER" id="PTHR37422:SF21">
    <property type="entry name" value="EXOQ-LIKE PROTEIN"/>
    <property type="match status" value="1"/>
</dbReference>
<organism evidence="7 8">
    <name type="scientific">Candidatus Manganitrophus noduliformans</name>
    <dbReference type="NCBI Taxonomy" id="2606439"/>
    <lineage>
        <taxon>Bacteria</taxon>
        <taxon>Pseudomonadati</taxon>
        <taxon>Nitrospirota</taxon>
        <taxon>Nitrospiria</taxon>
        <taxon>Candidatus Troglogloeales</taxon>
        <taxon>Candidatus Manganitrophaceae</taxon>
        <taxon>Candidatus Manganitrophus</taxon>
    </lineage>
</organism>
<dbReference type="Proteomes" id="UP000534783">
    <property type="component" value="Unassembled WGS sequence"/>
</dbReference>
<feature type="transmembrane region" description="Helical" evidence="5">
    <location>
        <begin position="58"/>
        <end position="79"/>
    </location>
</feature>
<evidence type="ECO:0000256" key="1">
    <source>
        <dbReference type="ARBA" id="ARBA00004141"/>
    </source>
</evidence>
<evidence type="ECO:0000313" key="8">
    <source>
        <dbReference type="Proteomes" id="UP000534783"/>
    </source>
</evidence>
<dbReference type="GO" id="GO:0016020">
    <property type="term" value="C:membrane"/>
    <property type="evidence" value="ECO:0007669"/>
    <property type="project" value="UniProtKB-SubCell"/>
</dbReference>
<keyword evidence="2 5" id="KW-0812">Transmembrane</keyword>
<name>A0A7X6IC31_9BACT</name>
<dbReference type="EMBL" id="VTOW01000003">
    <property type="protein sequence ID" value="NKE72126.1"/>
    <property type="molecule type" value="Genomic_DNA"/>
</dbReference>
<evidence type="ECO:0000256" key="3">
    <source>
        <dbReference type="ARBA" id="ARBA00022989"/>
    </source>
</evidence>
<dbReference type="PANTHER" id="PTHR37422">
    <property type="entry name" value="TEICHURONIC ACID BIOSYNTHESIS PROTEIN TUAE"/>
    <property type="match status" value="1"/>
</dbReference>
<accession>A0A7X6IC31</accession>
<comment type="subcellular location">
    <subcellularLocation>
        <location evidence="1">Membrane</location>
        <topology evidence="1">Multi-pass membrane protein</topology>
    </subcellularLocation>
</comment>
<evidence type="ECO:0000259" key="6">
    <source>
        <dbReference type="Pfam" id="PF04932"/>
    </source>
</evidence>
<dbReference type="Pfam" id="PF04932">
    <property type="entry name" value="Wzy_C"/>
    <property type="match status" value="1"/>
</dbReference>
<dbReference type="InterPro" id="IPR007016">
    <property type="entry name" value="O-antigen_ligase-rel_domated"/>
</dbReference>
<feature type="transmembrane region" description="Helical" evidence="5">
    <location>
        <begin position="154"/>
        <end position="174"/>
    </location>
</feature>